<dbReference type="GO" id="GO:0005886">
    <property type="term" value="C:plasma membrane"/>
    <property type="evidence" value="ECO:0007669"/>
    <property type="project" value="UniProtKB-SubCell"/>
</dbReference>
<evidence type="ECO:0000256" key="5">
    <source>
        <dbReference type="ARBA" id="ARBA00022573"/>
    </source>
</evidence>
<protein>
    <recommendedName>
        <fullName evidence="9">Cobalamin biosynthesis protein CobD</fullName>
    </recommendedName>
</protein>
<accession>A0A1V0GWM4</accession>
<keyword evidence="11" id="KW-1185">Reference proteome</keyword>
<dbReference type="PANTHER" id="PTHR34308">
    <property type="entry name" value="COBALAMIN BIOSYNTHESIS PROTEIN CBIB"/>
    <property type="match status" value="1"/>
</dbReference>
<dbReference type="UniPathway" id="UPA00148"/>
<dbReference type="EMBL" id="CP020442">
    <property type="protein sequence ID" value="ARC38059.1"/>
    <property type="molecule type" value="Genomic_DNA"/>
</dbReference>
<dbReference type="RefSeq" id="WP_080622486.1">
    <property type="nucleotide sequence ID" value="NZ_CAWMZI010000001.1"/>
</dbReference>
<gene>
    <name evidence="9 10" type="primary">cobD</name>
    <name evidence="10" type="ORF">A6J80_18335</name>
</gene>
<feature type="transmembrane region" description="Helical" evidence="9">
    <location>
        <begin position="55"/>
        <end position="78"/>
    </location>
</feature>
<dbReference type="AlphaFoldDB" id="A0A1V0GWM4"/>
<organism evidence="10 11">
    <name type="scientific">Paracoccus yeei</name>
    <dbReference type="NCBI Taxonomy" id="147645"/>
    <lineage>
        <taxon>Bacteria</taxon>
        <taxon>Pseudomonadati</taxon>
        <taxon>Pseudomonadota</taxon>
        <taxon>Alphaproteobacteria</taxon>
        <taxon>Rhodobacterales</taxon>
        <taxon>Paracoccaceae</taxon>
        <taxon>Paracoccus</taxon>
    </lineage>
</organism>
<evidence type="ECO:0000256" key="8">
    <source>
        <dbReference type="ARBA" id="ARBA00023136"/>
    </source>
</evidence>
<dbReference type="GO" id="GO:0048472">
    <property type="term" value="F:threonine-phosphate decarboxylase activity"/>
    <property type="evidence" value="ECO:0007669"/>
    <property type="project" value="InterPro"/>
</dbReference>
<comment type="subcellular location">
    <subcellularLocation>
        <location evidence="1 9">Cell membrane</location>
        <topology evidence="1 9">Multi-pass membrane protein</topology>
    </subcellularLocation>
</comment>
<comment type="pathway">
    <text evidence="2 9">Cofactor biosynthesis; adenosylcobalamin biosynthesis.</text>
</comment>
<dbReference type="KEGG" id="pye:A6J80_18335"/>
<keyword evidence="5 9" id="KW-0169">Cobalamin biosynthesis</keyword>
<dbReference type="InterPro" id="IPR004485">
    <property type="entry name" value="Cobalamin_biosynth_CobD/CbiB"/>
</dbReference>
<evidence type="ECO:0000313" key="10">
    <source>
        <dbReference type="EMBL" id="ARC38059.1"/>
    </source>
</evidence>
<keyword evidence="7 9" id="KW-1133">Transmembrane helix</keyword>
<name>A0A1V0GWM4_9RHOB</name>
<evidence type="ECO:0000256" key="2">
    <source>
        <dbReference type="ARBA" id="ARBA00004953"/>
    </source>
</evidence>
<dbReference type="GO" id="GO:0009236">
    <property type="term" value="P:cobalamin biosynthetic process"/>
    <property type="evidence" value="ECO:0007669"/>
    <property type="project" value="UniProtKB-UniRule"/>
</dbReference>
<keyword evidence="6 9" id="KW-0812">Transmembrane</keyword>
<comment type="function">
    <text evidence="9">Converts cobyric acid to cobinamide by the addition of aminopropanol on the F carboxylic group.</text>
</comment>
<keyword evidence="4 9" id="KW-1003">Cell membrane</keyword>
<evidence type="ECO:0000256" key="3">
    <source>
        <dbReference type="ARBA" id="ARBA00006263"/>
    </source>
</evidence>
<evidence type="ECO:0000256" key="7">
    <source>
        <dbReference type="ARBA" id="ARBA00022989"/>
    </source>
</evidence>
<keyword evidence="8 9" id="KW-0472">Membrane</keyword>
<dbReference type="GO" id="GO:0015420">
    <property type="term" value="F:ABC-type vitamin B12 transporter activity"/>
    <property type="evidence" value="ECO:0007669"/>
    <property type="project" value="UniProtKB-UniRule"/>
</dbReference>
<evidence type="ECO:0000256" key="9">
    <source>
        <dbReference type="HAMAP-Rule" id="MF_00024"/>
    </source>
</evidence>
<reference evidence="10" key="1">
    <citation type="submission" date="2017-12" db="EMBL/GenBank/DDBJ databases">
        <title>FDA dAtabase for Regulatory Grade micrObial Sequences (FDA-ARGOS): Supporting development and validation of Infectious Disease Dx tests.</title>
        <authorList>
            <person name="Campos J."/>
            <person name="Goldberg B."/>
            <person name="Tallon L."/>
            <person name="Sadzewicz L."/>
            <person name="Sengamalay N."/>
            <person name="Ott S."/>
            <person name="Godinez A."/>
            <person name="Nagaraj S."/>
            <person name="Vyas G."/>
            <person name="Aluvathingal J."/>
            <person name="Nadendla S."/>
            <person name="Geyer C."/>
            <person name="Nandy P."/>
            <person name="Hobson J."/>
            <person name="Sichtig H."/>
        </authorList>
    </citation>
    <scope>NUCLEOTIDE SEQUENCE</scope>
    <source>
        <strain evidence="10">FDAARGOS_252</strain>
    </source>
</reference>
<dbReference type="Pfam" id="PF03186">
    <property type="entry name" value="CobD_Cbib"/>
    <property type="match status" value="1"/>
</dbReference>
<evidence type="ECO:0000256" key="4">
    <source>
        <dbReference type="ARBA" id="ARBA00022475"/>
    </source>
</evidence>
<proteinExistence type="inferred from homology"/>
<dbReference type="STRING" id="147645.A6J80_18335"/>
<sequence length="312" mass="32484">MISSATLTVALVALAVDALIGWPEALFRRIGHPVTWLGRLIAALDRRWNRGGHRVLRGALAVAVVLATAVAPALLLTAALIERPLGPVVLGVLAWPLVATRSLYDHVAAVARPLAAGDVAGARAAAGMIVGRDLPERPAPIARAALESLAENSSDGVVAPLVWAAVAGLPGIAAYKAINTLDSMIGHRSPRHLLFGRVAARLDDLVNLPASRLTALLLLLASAPAGGRAARIVWRDAGRHRSPNAGWPEAAMAGALNVRLSGPRSYHGVETAEPWLNGAARDPGPRDLLAGLRLYRRAIVLLGLALAAALLT</sequence>
<evidence type="ECO:0000256" key="1">
    <source>
        <dbReference type="ARBA" id="ARBA00004651"/>
    </source>
</evidence>
<dbReference type="HAMAP" id="MF_00024">
    <property type="entry name" value="CobD_CbiB"/>
    <property type="match status" value="1"/>
</dbReference>
<evidence type="ECO:0000256" key="6">
    <source>
        <dbReference type="ARBA" id="ARBA00022692"/>
    </source>
</evidence>
<comment type="similarity">
    <text evidence="3 9">Belongs to the CobD/CbiB family.</text>
</comment>
<comment type="caution">
    <text evidence="9">Lacks conserved residue(s) required for the propagation of feature annotation.</text>
</comment>
<dbReference type="NCBIfam" id="TIGR00380">
    <property type="entry name" value="cobal_cbiB"/>
    <property type="match status" value="1"/>
</dbReference>
<dbReference type="Proteomes" id="UP000191257">
    <property type="component" value="Chromosome"/>
</dbReference>
<dbReference type="PANTHER" id="PTHR34308:SF1">
    <property type="entry name" value="COBALAMIN BIOSYNTHESIS PROTEIN CBIB"/>
    <property type="match status" value="1"/>
</dbReference>
<evidence type="ECO:0000313" key="11">
    <source>
        <dbReference type="Proteomes" id="UP000191257"/>
    </source>
</evidence>
<dbReference type="eggNOG" id="COG1270">
    <property type="taxonomic scope" value="Bacteria"/>
</dbReference>